<organism evidence="1 2">
    <name type="scientific">Hypoxylon rubiginosum</name>
    <dbReference type="NCBI Taxonomy" id="110542"/>
    <lineage>
        <taxon>Eukaryota</taxon>
        <taxon>Fungi</taxon>
        <taxon>Dikarya</taxon>
        <taxon>Ascomycota</taxon>
        <taxon>Pezizomycotina</taxon>
        <taxon>Sordariomycetes</taxon>
        <taxon>Xylariomycetidae</taxon>
        <taxon>Xylariales</taxon>
        <taxon>Hypoxylaceae</taxon>
        <taxon>Hypoxylon</taxon>
    </lineage>
</organism>
<dbReference type="EMBL" id="MU393490">
    <property type="protein sequence ID" value="KAI4864163.1"/>
    <property type="molecule type" value="Genomic_DNA"/>
</dbReference>
<dbReference type="Proteomes" id="UP001497700">
    <property type="component" value="Unassembled WGS sequence"/>
</dbReference>
<reference evidence="1 2" key="1">
    <citation type="journal article" date="2022" name="New Phytol.">
        <title>Ecological generalism drives hyperdiversity of secondary metabolite gene clusters in xylarialean endophytes.</title>
        <authorList>
            <person name="Franco M.E.E."/>
            <person name="Wisecaver J.H."/>
            <person name="Arnold A.E."/>
            <person name="Ju Y.M."/>
            <person name="Slot J.C."/>
            <person name="Ahrendt S."/>
            <person name="Moore L.P."/>
            <person name="Eastman K.E."/>
            <person name="Scott K."/>
            <person name="Konkel Z."/>
            <person name="Mondo S.J."/>
            <person name="Kuo A."/>
            <person name="Hayes R.D."/>
            <person name="Haridas S."/>
            <person name="Andreopoulos B."/>
            <person name="Riley R."/>
            <person name="LaButti K."/>
            <person name="Pangilinan J."/>
            <person name="Lipzen A."/>
            <person name="Amirebrahimi M."/>
            <person name="Yan J."/>
            <person name="Adam C."/>
            <person name="Keymanesh K."/>
            <person name="Ng V."/>
            <person name="Louie K."/>
            <person name="Northen T."/>
            <person name="Drula E."/>
            <person name="Henrissat B."/>
            <person name="Hsieh H.M."/>
            <person name="Youens-Clark K."/>
            <person name="Lutzoni F."/>
            <person name="Miadlikowska J."/>
            <person name="Eastwood D.C."/>
            <person name="Hamelin R.C."/>
            <person name="Grigoriev I.V."/>
            <person name="U'Ren J.M."/>
        </authorList>
    </citation>
    <scope>NUCLEOTIDE SEQUENCE [LARGE SCALE GENOMIC DNA]</scope>
    <source>
        <strain evidence="1 2">CBS 119005</strain>
    </source>
</reference>
<protein>
    <submittedName>
        <fullName evidence="1">Uncharacterized protein</fullName>
    </submittedName>
</protein>
<accession>A0ACB9YYW4</accession>
<proteinExistence type="predicted"/>
<comment type="caution">
    <text evidence="1">The sequence shown here is derived from an EMBL/GenBank/DDBJ whole genome shotgun (WGS) entry which is preliminary data.</text>
</comment>
<evidence type="ECO:0000313" key="1">
    <source>
        <dbReference type="EMBL" id="KAI4864163.1"/>
    </source>
</evidence>
<name>A0ACB9YYW4_9PEZI</name>
<keyword evidence="2" id="KW-1185">Reference proteome</keyword>
<sequence length="802" mass="89561">MSSFLKPLKGGRKGFPIKPRGAGQNDRMRDSISQNRLAAMGMSTPTPTPTPTPSSANPKASDKPSCPNTNCPNPYAPVTDGYCSACGREIDSSNIVAEVQFGESSSGAAVVHGSFVGADQGAATRNLGSQYRRLGGGLSDNREKTIREARNMMVGFAHQRKEIPPSAVDAGIQIFKLIMEDNWLQGRGMDKVVPMCLFTACRRETRCKVMLMDFAELSHIDYFELGRVFKDLNSIYSFQGNTVKSILPEDLIYRFCSKLDFGDFTNKVAADAIKLCQRMGLDWMAMGRRPSGICGACILMAARMWNFRRTALEVVHVVKVTTHTIQQRLDEFTVTESSDMTIEDFLNKELVQSRHDPPAFYKTTDEWKEKMEKEGRVRKRKRVIDDINDDEIQQSSEAGTPAPNSSSTTPRASPAITNMPPPPIPRPPPDLSNLRKVTEFLPRSYDSVEGRQLVIPFDPDNIPKPAPRKSADRDISDGLNAENPEGDNAVDELAATYGAEANADQDQEMEEEATPQPENRRRGRKKVSTEPLLTFDDEWVRDEAELEEQINEVMNDPHSDEHAKALATAAHVAHIKGEWARSLLPQRELKMDEIIGADEFADDPEVQFCMLSPAESKIKESIWLHRNKDWLRKKQEKIYRKQMEELGPPKRRRNRVKKPRIGEGQLTPASTPGEAAKEVLKKRVTYSKRLNYDAVDRLFSASKNKATGPGSVMSRDDSEAVSRAESVEDEGSPPRGPLISAEEAANTAENNGNEVEDQAADETYDYDEQQQPYYDEEGYDETGYDQEGYGGDGDDGGYEEYD</sequence>
<evidence type="ECO:0000313" key="2">
    <source>
        <dbReference type="Proteomes" id="UP001497700"/>
    </source>
</evidence>
<gene>
    <name evidence="1" type="ORF">F4820DRAFT_458992</name>
</gene>